<protein>
    <submittedName>
        <fullName evidence="4">DUF4097 family beta strand repeat-containing protein</fullName>
    </submittedName>
</protein>
<comment type="caution">
    <text evidence="4">The sequence shown here is derived from an EMBL/GenBank/DDBJ whole genome shotgun (WGS) entry which is preliminary data.</text>
</comment>
<feature type="region of interest" description="Disordered" evidence="1">
    <location>
        <begin position="1"/>
        <end position="20"/>
    </location>
</feature>
<evidence type="ECO:0000313" key="5">
    <source>
        <dbReference type="Proteomes" id="UP001589862"/>
    </source>
</evidence>
<feature type="compositionally biased region" description="Basic and acidic residues" evidence="1">
    <location>
        <begin position="252"/>
        <end position="262"/>
    </location>
</feature>
<dbReference type="RefSeq" id="WP_377457539.1">
    <property type="nucleotide sequence ID" value="NZ_JBHLUB010000001.1"/>
</dbReference>
<feature type="region of interest" description="Disordered" evidence="1">
    <location>
        <begin position="250"/>
        <end position="278"/>
    </location>
</feature>
<feature type="compositionally biased region" description="Polar residues" evidence="1">
    <location>
        <begin position="268"/>
        <end position="278"/>
    </location>
</feature>
<evidence type="ECO:0000256" key="2">
    <source>
        <dbReference type="SAM" id="Phobius"/>
    </source>
</evidence>
<keyword evidence="2" id="KW-0812">Transmembrane</keyword>
<dbReference type="InterPro" id="IPR025164">
    <property type="entry name" value="Toastrack_DUF4097"/>
</dbReference>
<keyword evidence="5" id="KW-1185">Reference proteome</keyword>
<sequence>MTQQTLYRPTPPAGAPTDPAQRTSAVSMIFTVLGGLCLFFMLLVAILNIGAVTRAGSSFQSADIRGINAVVVDAADATVEVKFADIDKAELQLTNTDESKWHFGRENQTLLLSKSSSIGFCVFNCGIDRDNVVLTLPQELSDGSLAGDFTVSSGSIEIAGNYAQFSLNVDAGSGSWVGQAHDVNVEVNAGRADIQADDVSQAALRVSAGRLSGTLSGNQPENTELEVNAGRLDVRLPQGTYHVETDEAAGSVEERLQHDPTSPHRVSISVSAGSATVR</sequence>
<reference evidence="4 5" key="1">
    <citation type="submission" date="2024-09" db="EMBL/GenBank/DDBJ databases">
        <authorList>
            <person name="Sun Q."/>
            <person name="Mori K."/>
        </authorList>
    </citation>
    <scope>NUCLEOTIDE SEQUENCE [LARGE SCALE GENOMIC DNA]</scope>
    <source>
        <strain evidence="4 5">NCAIM B.02604</strain>
    </source>
</reference>
<evidence type="ECO:0000259" key="3">
    <source>
        <dbReference type="Pfam" id="PF13349"/>
    </source>
</evidence>
<gene>
    <name evidence="4" type="ORF">ACFFFR_01330</name>
</gene>
<keyword evidence="2" id="KW-1133">Transmembrane helix</keyword>
<organism evidence="4 5">
    <name type="scientific">Micrococcoides hystricis</name>
    <dbReference type="NCBI Taxonomy" id="1572761"/>
    <lineage>
        <taxon>Bacteria</taxon>
        <taxon>Bacillati</taxon>
        <taxon>Actinomycetota</taxon>
        <taxon>Actinomycetes</taxon>
        <taxon>Micrococcales</taxon>
        <taxon>Micrococcaceae</taxon>
        <taxon>Micrococcoides</taxon>
    </lineage>
</organism>
<feature type="transmembrane region" description="Helical" evidence="2">
    <location>
        <begin position="25"/>
        <end position="49"/>
    </location>
</feature>
<dbReference type="EMBL" id="JBHLUB010000001">
    <property type="protein sequence ID" value="MFC0581031.1"/>
    <property type="molecule type" value="Genomic_DNA"/>
</dbReference>
<evidence type="ECO:0000313" key="4">
    <source>
        <dbReference type="EMBL" id="MFC0581031.1"/>
    </source>
</evidence>
<keyword evidence="2" id="KW-0472">Membrane</keyword>
<proteinExistence type="predicted"/>
<feature type="domain" description="DUF4097" evidence="3">
    <location>
        <begin position="67"/>
        <end position="262"/>
    </location>
</feature>
<name>A0ABV6P8T6_9MICC</name>
<dbReference type="Proteomes" id="UP001589862">
    <property type="component" value="Unassembled WGS sequence"/>
</dbReference>
<accession>A0ABV6P8T6</accession>
<evidence type="ECO:0000256" key="1">
    <source>
        <dbReference type="SAM" id="MobiDB-lite"/>
    </source>
</evidence>
<dbReference type="Pfam" id="PF13349">
    <property type="entry name" value="DUF4097"/>
    <property type="match status" value="1"/>
</dbReference>